<reference evidence="1 2" key="1">
    <citation type="submission" date="2023-03" db="EMBL/GenBank/DDBJ databases">
        <title>High-quality genome of Scylla paramamosain provides insights in environmental adaptation.</title>
        <authorList>
            <person name="Zhang L."/>
        </authorList>
    </citation>
    <scope>NUCLEOTIDE SEQUENCE [LARGE SCALE GENOMIC DNA]</scope>
    <source>
        <strain evidence="1">LZ_2023a</strain>
        <tissue evidence="1">Muscle</tissue>
    </source>
</reference>
<name>A0AAW0TDN9_SCYPA</name>
<keyword evidence="2" id="KW-1185">Reference proteome</keyword>
<sequence length="95" mass="10621">MGIGQLKRCFHILHSEIQVDPLSRVCQIVKVYALLHNIYKTRDIILPEEKEDFSAEDGDNDEQPPVLEVQHHCGLPPLNSGTLLMHQAILGPDAA</sequence>
<evidence type="ECO:0008006" key="3">
    <source>
        <dbReference type="Google" id="ProtNLM"/>
    </source>
</evidence>
<dbReference type="AlphaFoldDB" id="A0AAW0TDN9"/>
<evidence type="ECO:0000313" key="2">
    <source>
        <dbReference type="Proteomes" id="UP001487740"/>
    </source>
</evidence>
<comment type="caution">
    <text evidence="1">The sequence shown here is derived from an EMBL/GenBank/DDBJ whole genome shotgun (WGS) entry which is preliminary data.</text>
</comment>
<evidence type="ECO:0000313" key="1">
    <source>
        <dbReference type="EMBL" id="KAK8385449.1"/>
    </source>
</evidence>
<gene>
    <name evidence="1" type="ORF">O3P69_016340</name>
</gene>
<dbReference type="Proteomes" id="UP001487740">
    <property type="component" value="Unassembled WGS sequence"/>
</dbReference>
<protein>
    <recommendedName>
        <fullName evidence="3">DDE Tnp4 domain-containing protein</fullName>
    </recommendedName>
</protein>
<accession>A0AAW0TDN9</accession>
<dbReference type="EMBL" id="JARAKH010000032">
    <property type="protein sequence ID" value="KAK8385449.1"/>
    <property type="molecule type" value="Genomic_DNA"/>
</dbReference>
<organism evidence="1 2">
    <name type="scientific">Scylla paramamosain</name>
    <name type="common">Mud crab</name>
    <dbReference type="NCBI Taxonomy" id="85552"/>
    <lineage>
        <taxon>Eukaryota</taxon>
        <taxon>Metazoa</taxon>
        <taxon>Ecdysozoa</taxon>
        <taxon>Arthropoda</taxon>
        <taxon>Crustacea</taxon>
        <taxon>Multicrustacea</taxon>
        <taxon>Malacostraca</taxon>
        <taxon>Eumalacostraca</taxon>
        <taxon>Eucarida</taxon>
        <taxon>Decapoda</taxon>
        <taxon>Pleocyemata</taxon>
        <taxon>Brachyura</taxon>
        <taxon>Eubrachyura</taxon>
        <taxon>Portunoidea</taxon>
        <taxon>Portunidae</taxon>
        <taxon>Portuninae</taxon>
        <taxon>Scylla</taxon>
    </lineage>
</organism>
<dbReference type="EMBL" id="JARAKH010000032">
    <property type="protein sequence ID" value="KAK8385448.1"/>
    <property type="molecule type" value="Genomic_DNA"/>
</dbReference>
<proteinExistence type="predicted"/>